<proteinExistence type="predicted"/>
<evidence type="ECO:0000313" key="2">
    <source>
        <dbReference type="Proteomes" id="UP001501444"/>
    </source>
</evidence>
<organism evidence="1 2">
    <name type="scientific">Dactylosporangium salmoneum</name>
    <dbReference type="NCBI Taxonomy" id="53361"/>
    <lineage>
        <taxon>Bacteria</taxon>
        <taxon>Bacillati</taxon>
        <taxon>Actinomycetota</taxon>
        <taxon>Actinomycetes</taxon>
        <taxon>Micromonosporales</taxon>
        <taxon>Micromonosporaceae</taxon>
        <taxon>Dactylosporangium</taxon>
    </lineage>
</organism>
<comment type="caution">
    <text evidence="1">The sequence shown here is derived from an EMBL/GenBank/DDBJ whole genome shotgun (WGS) entry which is preliminary data.</text>
</comment>
<dbReference type="Proteomes" id="UP001501444">
    <property type="component" value="Unassembled WGS sequence"/>
</dbReference>
<keyword evidence="2" id="KW-1185">Reference proteome</keyword>
<reference evidence="2" key="1">
    <citation type="journal article" date="2019" name="Int. J. Syst. Evol. Microbiol.">
        <title>The Global Catalogue of Microorganisms (GCM) 10K type strain sequencing project: providing services to taxonomists for standard genome sequencing and annotation.</title>
        <authorList>
            <consortium name="The Broad Institute Genomics Platform"/>
            <consortium name="The Broad Institute Genome Sequencing Center for Infectious Disease"/>
            <person name="Wu L."/>
            <person name="Ma J."/>
        </authorList>
    </citation>
    <scope>NUCLEOTIDE SEQUENCE [LARGE SCALE GENOMIC DNA]</scope>
    <source>
        <strain evidence="2">JCM 3272</strain>
    </source>
</reference>
<name>A0ABP5TSX9_9ACTN</name>
<accession>A0ABP5TSX9</accession>
<gene>
    <name evidence="1" type="ORF">GCM10010170_056020</name>
</gene>
<sequence>MERDVYRLADLAPAGALVVRDRFGADERDERDSTGHRAFVAGTAASAAEDVARLVRSGVGRERIVLATIG</sequence>
<evidence type="ECO:0000313" key="1">
    <source>
        <dbReference type="EMBL" id="GAA2360887.1"/>
    </source>
</evidence>
<protein>
    <submittedName>
        <fullName evidence="1">Uncharacterized protein</fullName>
    </submittedName>
</protein>
<dbReference type="EMBL" id="BAAARV010000049">
    <property type="protein sequence ID" value="GAA2360887.1"/>
    <property type="molecule type" value="Genomic_DNA"/>
</dbReference>